<dbReference type="Proteomes" id="UP000008637">
    <property type="component" value="Chromosome"/>
</dbReference>
<dbReference type="OrthoDB" id="9826948at2"/>
<proteinExistence type="predicted"/>
<gene>
    <name evidence="1" type="ordered locus">HF1_08590</name>
</gene>
<evidence type="ECO:0000313" key="1">
    <source>
        <dbReference type="EMBL" id="CBY92867.1"/>
    </source>
</evidence>
<protein>
    <submittedName>
        <fullName evidence="1">Uncharacterized protein</fullName>
    </submittedName>
</protein>
<evidence type="ECO:0000313" key="2">
    <source>
        <dbReference type="Proteomes" id="UP000008637"/>
    </source>
</evidence>
<sequence length="205" mass="23057">MTLYKSLALAGGTATAVGGGVLASKSSLFQSTPVPKATIKDRLKKAGYSVDFDNSKWNKIHDEYKKTSTNTKIKFSSETIDVEALKAKCFNYLQGEAEDAKYEIAKRWCVEPKKISEFLTGLQLTAINTADESAKTSWEKLETEYRKDQKEKIPNFTLQEAKDADTWKTLKEQCKKLLDLSPWDNDYESSMKSTQLWCVTSVVPA</sequence>
<reference evidence="1 2" key="1">
    <citation type="journal article" date="2011" name="J. Bacteriol.">
        <title>Complete genome sequence of Mycoplasma haemofelis, a hemotropic mycoplasma.</title>
        <authorList>
            <person name="Barker E.N."/>
            <person name="Helps C.R."/>
            <person name="Peters I.R."/>
            <person name="Darby A.C."/>
            <person name="Radford A.D."/>
            <person name="Tasker S."/>
        </authorList>
    </citation>
    <scope>NUCLEOTIDE SEQUENCE [LARGE SCALE GENOMIC DNA]</scope>
    <source>
        <strain evidence="1 2">Langford 1</strain>
    </source>
</reference>
<organism evidence="1 2">
    <name type="scientific">Mycoplasma haemofelis (strain Langford 1)</name>
    <name type="common">Haemobartonella felis</name>
    <dbReference type="NCBI Taxonomy" id="941640"/>
    <lineage>
        <taxon>Bacteria</taxon>
        <taxon>Bacillati</taxon>
        <taxon>Mycoplasmatota</taxon>
        <taxon>Mollicutes</taxon>
        <taxon>Mycoplasmataceae</taxon>
        <taxon>Mycoplasma</taxon>
    </lineage>
</organism>
<dbReference type="AlphaFoldDB" id="E8ZI96"/>
<dbReference type="EMBL" id="FR773153">
    <property type="protein sequence ID" value="CBY92867.1"/>
    <property type="molecule type" value="Genomic_DNA"/>
</dbReference>
<accession>E8ZI96</accession>
<dbReference type="KEGG" id="mha:HF1_08590"/>
<name>E8ZI96_MYCHL</name>
<keyword evidence="2" id="KW-1185">Reference proteome</keyword>
<dbReference type="HOGENOM" id="CLU_098620_3_0_14"/>